<feature type="compositionally biased region" description="Low complexity" evidence="1">
    <location>
        <begin position="57"/>
        <end position="72"/>
    </location>
</feature>
<evidence type="ECO:0000313" key="2">
    <source>
        <dbReference type="EMBL" id="RBP09838.1"/>
    </source>
</evidence>
<dbReference type="EMBL" id="QNRK01000020">
    <property type="protein sequence ID" value="RBP09838.1"/>
    <property type="molecule type" value="Genomic_DNA"/>
</dbReference>
<dbReference type="Proteomes" id="UP000253529">
    <property type="component" value="Unassembled WGS sequence"/>
</dbReference>
<feature type="region of interest" description="Disordered" evidence="1">
    <location>
        <begin position="50"/>
        <end position="72"/>
    </location>
</feature>
<comment type="caution">
    <text evidence="2">The sequence shown here is derived from an EMBL/GenBank/DDBJ whole genome shotgun (WGS) entry which is preliminary data.</text>
</comment>
<dbReference type="RefSeq" id="WP_113890589.1">
    <property type="nucleotide sequence ID" value="NZ_QNRK01000020.1"/>
</dbReference>
<organism evidence="2 3">
    <name type="scientific">Roseiarcus fermentans</name>
    <dbReference type="NCBI Taxonomy" id="1473586"/>
    <lineage>
        <taxon>Bacteria</taxon>
        <taxon>Pseudomonadati</taxon>
        <taxon>Pseudomonadota</taxon>
        <taxon>Alphaproteobacteria</taxon>
        <taxon>Hyphomicrobiales</taxon>
        <taxon>Roseiarcaceae</taxon>
        <taxon>Roseiarcus</taxon>
    </lineage>
</organism>
<evidence type="ECO:0000313" key="3">
    <source>
        <dbReference type="Proteomes" id="UP000253529"/>
    </source>
</evidence>
<reference evidence="2 3" key="1">
    <citation type="submission" date="2018-06" db="EMBL/GenBank/DDBJ databases">
        <title>Genomic Encyclopedia of Type Strains, Phase IV (KMG-IV): sequencing the most valuable type-strain genomes for metagenomic binning, comparative biology and taxonomic classification.</title>
        <authorList>
            <person name="Goeker M."/>
        </authorList>
    </citation>
    <scope>NUCLEOTIDE SEQUENCE [LARGE SCALE GENOMIC DNA]</scope>
    <source>
        <strain evidence="2 3">DSM 24875</strain>
    </source>
</reference>
<sequence length="72" mass="7124">MASSDLSSHAAAGGRPDQTLKSSLGQVVLAPQGGGALGAYQIGVYEAPRDAGKRGWASASRVSSPRSSSPPG</sequence>
<proteinExistence type="predicted"/>
<dbReference type="OrthoDB" id="9770965at2"/>
<evidence type="ECO:0000256" key="1">
    <source>
        <dbReference type="SAM" id="MobiDB-lite"/>
    </source>
</evidence>
<name>A0A366F5B1_9HYPH</name>
<dbReference type="AlphaFoldDB" id="A0A366F5B1"/>
<feature type="region of interest" description="Disordered" evidence="1">
    <location>
        <begin position="1"/>
        <end position="25"/>
    </location>
</feature>
<keyword evidence="3" id="KW-1185">Reference proteome</keyword>
<protein>
    <submittedName>
        <fullName evidence="2">Uncharacterized protein</fullName>
    </submittedName>
</protein>
<accession>A0A366F5B1</accession>
<gene>
    <name evidence="2" type="ORF">DFR50_12038</name>
</gene>